<dbReference type="EMBL" id="JADNYJ010000028">
    <property type="protein sequence ID" value="KAF8903868.1"/>
    <property type="molecule type" value="Genomic_DNA"/>
</dbReference>
<evidence type="ECO:0000259" key="1">
    <source>
        <dbReference type="Pfam" id="PF03795"/>
    </source>
</evidence>
<gene>
    <name evidence="2" type="ORF">CPB84DRAFT_708880</name>
</gene>
<dbReference type="PANTHER" id="PTHR33606">
    <property type="entry name" value="PROTEIN YCII"/>
    <property type="match status" value="1"/>
</dbReference>
<dbReference type="Proteomes" id="UP000724874">
    <property type="component" value="Unassembled WGS sequence"/>
</dbReference>
<reference evidence="2" key="1">
    <citation type="submission" date="2020-11" db="EMBL/GenBank/DDBJ databases">
        <authorList>
            <consortium name="DOE Joint Genome Institute"/>
            <person name="Ahrendt S."/>
            <person name="Riley R."/>
            <person name="Andreopoulos W."/>
            <person name="LaButti K."/>
            <person name="Pangilinan J."/>
            <person name="Ruiz-duenas F.J."/>
            <person name="Barrasa J.M."/>
            <person name="Sanchez-Garcia M."/>
            <person name="Camarero S."/>
            <person name="Miyauchi S."/>
            <person name="Serrano A."/>
            <person name="Linde D."/>
            <person name="Babiker R."/>
            <person name="Drula E."/>
            <person name="Ayuso-Fernandez I."/>
            <person name="Pacheco R."/>
            <person name="Padilla G."/>
            <person name="Ferreira P."/>
            <person name="Barriuso J."/>
            <person name="Kellner H."/>
            <person name="Castanera R."/>
            <person name="Alfaro M."/>
            <person name="Ramirez L."/>
            <person name="Pisabarro A.G."/>
            <person name="Kuo A."/>
            <person name="Tritt A."/>
            <person name="Lipzen A."/>
            <person name="He G."/>
            <person name="Yan M."/>
            <person name="Ng V."/>
            <person name="Cullen D."/>
            <person name="Martin F."/>
            <person name="Rosso M.-N."/>
            <person name="Henrissat B."/>
            <person name="Hibbett D."/>
            <person name="Martinez A.T."/>
            <person name="Grigoriev I.V."/>
        </authorList>
    </citation>
    <scope>NUCLEOTIDE SEQUENCE</scope>
    <source>
        <strain evidence="2">AH 44721</strain>
    </source>
</reference>
<evidence type="ECO:0000313" key="3">
    <source>
        <dbReference type="Proteomes" id="UP000724874"/>
    </source>
</evidence>
<dbReference type="InterPro" id="IPR011008">
    <property type="entry name" value="Dimeric_a/b-barrel"/>
</dbReference>
<dbReference type="InterPro" id="IPR051807">
    <property type="entry name" value="Sec-metab_biosynth-assoc"/>
</dbReference>
<accession>A0A9P5NRD2</accession>
<dbReference type="PANTHER" id="PTHR33606:SF3">
    <property type="entry name" value="PROTEIN YCII"/>
    <property type="match status" value="1"/>
</dbReference>
<proteinExistence type="predicted"/>
<dbReference type="SUPFAM" id="SSF54909">
    <property type="entry name" value="Dimeric alpha+beta barrel"/>
    <property type="match status" value="1"/>
</dbReference>
<name>A0A9P5NRD2_GYMJU</name>
<organism evidence="2 3">
    <name type="scientific">Gymnopilus junonius</name>
    <name type="common">Spectacular rustgill mushroom</name>
    <name type="synonym">Gymnopilus spectabilis subsp. junonius</name>
    <dbReference type="NCBI Taxonomy" id="109634"/>
    <lineage>
        <taxon>Eukaryota</taxon>
        <taxon>Fungi</taxon>
        <taxon>Dikarya</taxon>
        <taxon>Basidiomycota</taxon>
        <taxon>Agaricomycotina</taxon>
        <taxon>Agaricomycetes</taxon>
        <taxon>Agaricomycetidae</taxon>
        <taxon>Agaricales</taxon>
        <taxon>Agaricineae</taxon>
        <taxon>Hymenogastraceae</taxon>
        <taxon>Gymnopilus</taxon>
    </lineage>
</organism>
<protein>
    <recommendedName>
        <fullName evidence="1">YCII-related domain-containing protein</fullName>
    </recommendedName>
</protein>
<feature type="domain" description="YCII-related" evidence="1">
    <location>
        <begin position="16"/>
        <end position="100"/>
    </location>
</feature>
<keyword evidence="3" id="KW-1185">Reference proteome</keyword>
<dbReference type="Pfam" id="PF03795">
    <property type="entry name" value="YCII"/>
    <property type="match status" value="1"/>
</dbReference>
<sequence>MSANPLENATKAFWVYALYSTDPEIQTRRSAVRAEHMAHMGSLYEAKLIRIGGVLFEPEPKDADSPTAAGSAMVVKLGSVAEVRKILEEDIYWTSNVWDKEKLLIFRIYISSLSIDGL</sequence>
<dbReference type="AlphaFoldDB" id="A0A9P5NRD2"/>
<dbReference type="InterPro" id="IPR005545">
    <property type="entry name" value="YCII"/>
</dbReference>
<comment type="caution">
    <text evidence="2">The sequence shown here is derived from an EMBL/GenBank/DDBJ whole genome shotgun (WGS) entry which is preliminary data.</text>
</comment>
<dbReference type="OrthoDB" id="5519740at2759"/>
<dbReference type="Gene3D" id="3.30.70.1060">
    <property type="entry name" value="Dimeric alpha+beta barrel"/>
    <property type="match status" value="1"/>
</dbReference>
<evidence type="ECO:0000313" key="2">
    <source>
        <dbReference type="EMBL" id="KAF8903868.1"/>
    </source>
</evidence>